<evidence type="ECO:0000313" key="3">
    <source>
        <dbReference type="Proteomes" id="UP001203761"/>
    </source>
</evidence>
<dbReference type="EMBL" id="JAKNCJ010000001">
    <property type="protein sequence ID" value="MCL6422561.1"/>
    <property type="molecule type" value="Genomic_DNA"/>
</dbReference>
<gene>
    <name evidence="2" type="ORF">Bequi_04035</name>
</gene>
<name>A0ABT0QY67_9MICO</name>
<evidence type="ECO:0000259" key="1">
    <source>
        <dbReference type="Pfam" id="PF01636"/>
    </source>
</evidence>
<evidence type="ECO:0000313" key="2">
    <source>
        <dbReference type="EMBL" id="MCL6422561.1"/>
    </source>
</evidence>
<dbReference type="Pfam" id="PF01636">
    <property type="entry name" value="APH"/>
    <property type="match status" value="1"/>
</dbReference>
<organism evidence="2 3">
    <name type="scientific">Brachybacterium equifaecis</name>
    <dbReference type="NCBI Taxonomy" id="2910770"/>
    <lineage>
        <taxon>Bacteria</taxon>
        <taxon>Bacillati</taxon>
        <taxon>Actinomycetota</taxon>
        <taxon>Actinomycetes</taxon>
        <taxon>Micrococcales</taxon>
        <taxon>Dermabacteraceae</taxon>
        <taxon>Brachybacterium</taxon>
    </lineage>
</organism>
<feature type="domain" description="Aminoglycoside phosphotransferase" evidence="1">
    <location>
        <begin position="28"/>
        <end position="111"/>
    </location>
</feature>
<comment type="caution">
    <text evidence="2">The sequence shown here is derived from an EMBL/GenBank/DDBJ whole genome shotgun (WGS) entry which is preliminary data.</text>
</comment>
<dbReference type="Gene3D" id="3.90.1200.10">
    <property type="match status" value="1"/>
</dbReference>
<proteinExistence type="predicted"/>
<protein>
    <submittedName>
        <fullName evidence="2">Phosphotransferase</fullName>
    </submittedName>
</protein>
<sequence length="262" mass="28960">MRTPADEELLSGGNATVGAVVRVGGTVRKPWQPTTPQVAAFLQHLRERGVDVPAHLGRDAQGRQIIEYIPGDIAMHRGVLEHDLLRRIGAYLRSIHDAAEDFPVPEPPEQWPVLLPAAAPDLICHNDAASWNLVLSGERGAERIVLIDADGAGPSTRLWDLAYPAISFPLLDAGQEPSLAAARLRAFVDGYDPDRSMTDLREALAPALALRARAMYEHLRAAHESGEEPWATMFVEGHGEHWRMRAEYIETYGIHWERAVRA</sequence>
<accession>A0ABT0QY67</accession>
<dbReference type="Proteomes" id="UP001203761">
    <property type="component" value="Unassembled WGS sequence"/>
</dbReference>
<keyword evidence="3" id="KW-1185">Reference proteome</keyword>
<dbReference type="InterPro" id="IPR011009">
    <property type="entry name" value="Kinase-like_dom_sf"/>
</dbReference>
<reference evidence="2" key="1">
    <citation type="submission" date="2022-02" db="EMBL/GenBank/DDBJ databases">
        <authorList>
            <person name="Lee M."/>
            <person name="Kim S.-J."/>
            <person name="Jung M.-Y."/>
        </authorList>
    </citation>
    <scope>NUCLEOTIDE SEQUENCE</scope>
    <source>
        <strain evidence="2">JHP9</strain>
    </source>
</reference>
<dbReference type="RefSeq" id="WP_249736657.1">
    <property type="nucleotide sequence ID" value="NZ_JAKNCJ010000001.1"/>
</dbReference>
<dbReference type="SUPFAM" id="SSF56112">
    <property type="entry name" value="Protein kinase-like (PK-like)"/>
    <property type="match status" value="1"/>
</dbReference>
<dbReference type="InterPro" id="IPR002575">
    <property type="entry name" value="Aminoglycoside_PTrfase"/>
</dbReference>